<evidence type="ECO:0000313" key="1">
    <source>
        <dbReference type="EMBL" id="ALT68787.1"/>
    </source>
</evidence>
<dbReference type="PATRIC" id="fig|230361.4.peg.1028"/>
<proteinExistence type="predicted"/>
<name>A0A0U2TSB3_9EURY</name>
<reference evidence="1 2" key="1">
    <citation type="submission" date="2015-04" db="EMBL/GenBank/DDBJ databases">
        <title>The complete genome sequence of the rumen methanogen Methanobrevibacter millerae SM9.</title>
        <authorList>
            <person name="Leahy S.C."/>
            <person name="Kelly W.J."/>
            <person name="Pacheco D.M."/>
            <person name="Li D."/>
            <person name="Altermann E."/>
            <person name="Attwood G.T."/>
        </authorList>
    </citation>
    <scope>NUCLEOTIDE SEQUENCE [LARGE SCALE GENOMIC DNA]</scope>
    <source>
        <strain evidence="1 2">SM9</strain>
    </source>
</reference>
<sequence length="97" mass="11542">MEIDFSDEQIKKIEILKSNGFTVGEAIDLLFNVQNEIKNQIEQNNPDENILEKIQESDFDLKIKAEIFKKEEIDHETYDEAIENVKQNVKWSEFFKF</sequence>
<dbReference type="EMBL" id="CP011266">
    <property type="protein sequence ID" value="ALT68787.1"/>
    <property type="molecule type" value="Genomic_DNA"/>
</dbReference>
<dbReference type="GeneID" id="26735967"/>
<protein>
    <submittedName>
        <fullName evidence="1">Uncharacterized protein</fullName>
    </submittedName>
</protein>
<dbReference type="Proteomes" id="UP000067738">
    <property type="component" value="Chromosome"/>
</dbReference>
<dbReference type="AlphaFoldDB" id="A0A0U2TSB3"/>
<dbReference type="OrthoDB" id="78351at2157"/>
<evidence type="ECO:0000313" key="2">
    <source>
        <dbReference type="Proteomes" id="UP000067738"/>
    </source>
</evidence>
<keyword evidence="2" id="KW-1185">Reference proteome</keyword>
<dbReference type="KEGG" id="mmil:sm9_0998"/>
<gene>
    <name evidence="1" type="ORF">sm9_0998</name>
</gene>
<dbReference type="RefSeq" id="WP_058739077.1">
    <property type="nucleotide sequence ID" value="NZ_CP011266.1"/>
</dbReference>
<accession>A0A0U2TSB3</accession>
<organism evidence="1 2">
    <name type="scientific">Methanobrevibacter millerae</name>
    <dbReference type="NCBI Taxonomy" id="230361"/>
    <lineage>
        <taxon>Archaea</taxon>
        <taxon>Methanobacteriati</taxon>
        <taxon>Methanobacteriota</taxon>
        <taxon>Methanomada group</taxon>
        <taxon>Methanobacteria</taxon>
        <taxon>Methanobacteriales</taxon>
        <taxon>Methanobacteriaceae</taxon>
        <taxon>Methanobrevibacter</taxon>
    </lineage>
</organism>